<keyword evidence="6 10" id="KW-0805">Transcription regulation</keyword>
<protein>
    <recommendedName>
        <fullName evidence="10">Protein HIRA</fullName>
    </recommendedName>
</protein>
<dbReference type="AlphaFoldDB" id="A0AAD7YPA1"/>
<dbReference type="Pfam" id="PF24105">
    <property type="entry name" value="Beta-prop_CAF1B_HIR1"/>
    <property type="match status" value="1"/>
</dbReference>
<dbReference type="InterPro" id="IPR001680">
    <property type="entry name" value="WD40_rpt"/>
</dbReference>
<evidence type="ECO:0000256" key="5">
    <source>
        <dbReference type="ARBA" id="ARBA00022853"/>
    </source>
</evidence>
<dbReference type="SUPFAM" id="SSF50978">
    <property type="entry name" value="WD40 repeat-like"/>
    <property type="match status" value="1"/>
</dbReference>
<dbReference type="GO" id="GO:0006351">
    <property type="term" value="P:DNA-templated transcription"/>
    <property type="evidence" value="ECO:0007669"/>
    <property type="project" value="InterPro"/>
</dbReference>
<evidence type="ECO:0000313" key="15">
    <source>
        <dbReference type="Proteomes" id="UP001231518"/>
    </source>
</evidence>
<feature type="compositionally biased region" description="Basic and acidic residues" evidence="11">
    <location>
        <begin position="395"/>
        <end position="411"/>
    </location>
</feature>
<keyword evidence="3 9" id="KW-0853">WD repeat</keyword>
<dbReference type="InterPro" id="IPR031120">
    <property type="entry name" value="HIR1-like"/>
</dbReference>
<feature type="domain" description="Protein HIRA-like C-terminal" evidence="12">
    <location>
        <begin position="888"/>
        <end position="1073"/>
    </location>
</feature>
<dbReference type="Proteomes" id="UP001231518">
    <property type="component" value="Chromosome 15"/>
</dbReference>
<keyword evidence="10" id="KW-0678">Repressor</keyword>
<dbReference type="GO" id="GO:0000417">
    <property type="term" value="C:HIR complex"/>
    <property type="evidence" value="ECO:0007669"/>
    <property type="project" value="TreeGrafter"/>
</dbReference>
<feature type="region of interest" description="Disordered" evidence="11">
    <location>
        <begin position="462"/>
        <end position="483"/>
    </location>
</feature>
<accession>A0AAD7YPA1</accession>
<dbReference type="Pfam" id="PF00400">
    <property type="entry name" value="WD40"/>
    <property type="match status" value="1"/>
</dbReference>
<dbReference type="InterPro" id="IPR011494">
    <property type="entry name" value="HIRA-like_C"/>
</dbReference>
<dbReference type="SMART" id="SM00320">
    <property type="entry name" value="WD40"/>
    <property type="match status" value="7"/>
</dbReference>
<dbReference type="FunFam" id="2.130.10.10:FF:000075">
    <property type="entry name" value="Protein HIRA"/>
    <property type="match status" value="1"/>
</dbReference>
<feature type="repeat" description="WD" evidence="9">
    <location>
        <begin position="164"/>
        <end position="196"/>
    </location>
</feature>
<evidence type="ECO:0000256" key="2">
    <source>
        <dbReference type="ARBA" id="ARBA00007306"/>
    </source>
</evidence>
<evidence type="ECO:0000259" key="13">
    <source>
        <dbReference type="Pfam" id="PF24105"/>
    </source>
</evidence>
<dbReference type="GO" id="GO:0000785">
    <property type="term" value="C:chromatin"/>
    <property type="evidence" value="ECO:0007669"/>
    <property type="project" value="TreeGrafter"/>
</dbReference>
<dbReference type="GO" id="GO:0006355">
    <property type="term" value="P:regulation of DNA-templated transcription"/>
    <property type="evidence" value="ECO:0007669"/>
    <property type="project" value="InterPro"/>
</dbReference>
<gene>
    <name evidence="14" type="ORF">PYW07_003604</name>
</gene>
<dbReference type="PANTHER" id="PTHR13831">
    <property type="entry name" value="MEMBER OF THE HIR1 FAMILY OF WD-REPEAT PROTEINS"/>
    <property type="match status" value="1"/>
</dbReference>
<evidence type="ECO:0000256" key="9">
    <source>
        <dbReference type="PROSITE-ProRule" id="PRU00221"/>
    </source>
</evidence>
<keyword evidence="8 10" id="KW-0539">Nucleus</keyword>
<dbReference type="Pfam" id="PF09453">
    <property type="entry name" value="HIRA_B"/>
    <property type="match status" value="1"/>
</dbReference>
<feature type="repeat" description="WD" evidence="9">
    <location>
        <begin position="121"/>
        <end position="153"/>
    </location>
</feature>
<evidence type="ECO:0000256" key="11">
    <source>
        <dbReference type="SAM" id="MobiDB-lite"/>
    </source>
</evidence>
<evidence type="ECO:0000256" key="10">
    <source>
        <dbReference type="RuleBase" id="RU364014"/>
    </source>
</evidence>
<comment type="caution">
    <text evidence="14">The sequence shown here is derived from an EMBL/GenBank/DDBJ whole genome shotgun (WGS) entry which is preliminary data.</text>
</comment>
<evidence type="ECO:0000256" key="4">
    <source>
        <dbReference type="ARBA" id="ARBA00022737"/>
    </source>
</evidence>
<dbReference type="InterPro" id="IPR015943">
    <property type="entry name" value="WD40/YVTN_repeat-like_dom_sf"/>
</dbReference>
<reference evidence="14" key="1">
    <citation type="submission" date="2023-03" db="EMBL/GenBank/DDBJ databases">
        <title>Chromosome-level genomes of two armyworms, Mythimna separata and Mythimna loreyi, provide insights into the biosynthesis and reception of sex pheromones.</title>
        <authorList>
            <person name="Zhao H."/>
        </authorList>
    </citation>
    <scope>NUCLEOTIDE SEQUENCE</scope>
    <source>
        <strain evidence="14">BeijingLab</strain>
        <tissue evidence="14">Pupa</tissue>
    </source>
</reference>
<evidence type="ECO:0000259" key="12">
    <source>
        <dbReference type="Pfam" id="PF07569"/>
    </source>
</evidence>
<dbReference type="GO" id="GO:0005634">
    <property type="term" value="C:nucleus"/>
    <property type="evidence" value="ECO:0007669"/>
    <property type="project" value="UniProtKB-SubCell"/>
</dbReference>
<feature type="compositionally biased region" description="Basic and acidic residues" evidence="11">
    <location>
        <begin position="433"/>
        <end position="447"/>
    </location>
</feature>
<keyword evidence="4 10" id="KW-0677">Repeat</keyword>
<feature type="domain" description="CAF1B/HIR1 beta-propeller" evidence="13">
    <location>
        <begin position="1"/>
        <end position="197"/>
    </location>
</feature>
<evidence type="ECO:0000313" key="14">
    <source>
        <dbReference type="EMBL" id="KAJ8722424.1"/>
    </source>
</evidence>
<dbReference type="Pfam" id="PF07569">
    <property type="entry name" value="Hira"/>
    <property type="match status" value="1"/>
</dbReference>
<dbReference type="PANTHER" id="PTHR13831:SF0">
    <property type="entry name" value="PROTEIN HIRA"/>
    <property type="match status" value="1"/>
</dbReference>
<dbReference type="InterPro" id="IPR055410">
    <property type="entry name" value="Beta-prop_CAF1B_HIR1"/>
</dbReference>
<dbReference type="PROSITE" id="PS50082">
    <property type="entry name" value="WD_REPEATS_2"/>
    <property type="match status" value="3"/>
</dbReference>
<keyword evidence="15" id="KW-1185">Reference proteome</keyword>
<sequence length="1137" mass="122397">MKLLKPSWVNHDDKPIFSVDIHPTGKRFATGGQGGDSGRVVVWNLNPVLFEAVEVDPNVPKMLCQMDNHLACVNCVRWSNGGKYLASGGDDRLVMVWGLSVAAMGTPGKHKAETWRCLATLRGHAGDVLDLAWSPLDKWLASCSVDNSIIIWNAEKFPEMVCVLNGHSGLVKGVAWDPVGKYLASQSDDKSLRVWKTADWAPEIVITEPFEECGGTTHVLRLSWSPDGQYVLSAHAMNGGGPTAQVVERDGWRCDKDFVGHRKAVTCARFNSNIFVKEGKKCCCAAVGSRDRALSIWLTSLKRPLVVVHDLFSDSVLDLSWSSDGLNLLACSSDGTVACIQFTNKEIGTPLTIEEKNAFYEKIYGKCLANESGGDLSANLLVECPEILLAREKEDAKKQAAKEETTPKSEKSQSTILLSPSAGSSNTSTPLRPMDRQIETRTSDGKRRITPVFIPLTQVHANESLGSQPGGTENCFSTSSQSKSRIKVEVRDDIIIHPNVSNHATSTQQNNSRTSENGLDQRLRKRGAASLPGPRADELAAKRPCGTTPATPLPAGALQYVAALPAPALGTAGPVVRAAGQLRLQASPLLCTVQHACTPLPAGALQYVAALPAPAHSTAVLTHLHTPAPRYPPGPCSTWPHCGPCGESSWTVETTGKSSTMYCAARLHPATRRGPAVRGRTAGPVVRAAGQLRLQASPLLCTVQHACTALPAGALHTPAPRYPPGPCSTWPHCGPCGESGWTAETTGKSSTMYCAARLHPATRRGPAVRGRTAGPVVRAAGQLRLQASPLLCTVQHACTPLPAGALQYVAALPAPAHSTAVVNKACNTQYGTLSRLQLLPNNSASSDPVWETYLGSAVTCIACDVRWACVACADGTLHAWRLARHTARRALPPIALMSQAAKLTLSGDTLAVVSTSAELAMWELSTATCVIRPLCFRALLSQGVTVTNCSLLDDGNPMISLSNGKSYIYSKGLCAWVVWADACDPVWRCSGAATNTRVPKAPLYPLARVNRNRPSSFASSSYSAGAARSWLEAQVASCLHLRLARDYRHWLTQLFTHLVNHGTEDQLRTILDDMLGPSHCTSTPKKWQSSILGIKKHELLEEMLSLLIRELRWQRMYAEYNDQLTEMKSQGTVVNGH</sequence>
<dbReference type="InterPro" id="IPR036322">
    <property type="entry name" value="WD40_repeat_dom_sf"/>
</dbReference>
<evidence type="ECO:0000256" key="3">
    <source>
        <dbReference type="ARBA" id="ARBA00022574"/>
    </source>
</evidence>
<proteinExistence type="inferred from homology"/>
<keyword evidence="5 10" id="KW-0156">Chromatin regulator</keyword>
<comment type="function">
    <text evidence="10">Required for replication-independent chromatin assembly and for the periodic repression of histone gene transcription during the cell cycle.</text>
</comment>
<feature type="compositionally biased region" description="Polar residues" evidence="11">
    <location>
        <begin position="499"/>
        <end position="518"/>
    </location>
</feature>
<dbReference type="GO" id="GO:0006338">
    <property type="term" value="P:chromatin remodeling"/>
    <property type="evidence" value="ECO:0007669"/>
    <property type="project" value="InterPro"/>
</dbReference>
<dbReference type="EMBL" id="JARGEI010000012">
    <property type="protein sequence ID" value="KAJ8722424.1"/>
    <property type="molecule type" value="Genomic_DNA"/>
</dbReference>
<dbReference type="GO" id="GO:0031491">
    <property type="term" value="F:nucleosome binding"/>
    <property type="evidence" value="ECO:0007669"/>
    <property type="project" value="TreeGrafter"/>
</dbReference>
<organism evidence="14 15">
    <name type="scientific">Mythimna separata</name>
    <name type="common">Oriental armyworm</name>
    <name type="synonym">Pseudaletia separata</name>
    <dbReference type="NCBI Taxonomy" id="271217"/>
    <lineage>
        <taxon>Eukaryota</taxon>
        <taxon>Metazoa</taxon>
        <taxon>Ecdysozoa</taxon>
        <taxon>Arthropoda</taxon>
        <taxon>Hexapoda</taxon>
        <taxon>Insecta</taxon>
        <taxon>Pterygota</taxon>
        <taxon>Neoptera</taxon>
        <taxon>Endopterygota</taxon>
        <taxon>Lepidoptera</taxon>
        <taxon>Glossata</taxon>
        <taxon>Ditrysia</taxon>
        <taxon>Noctuoidea</taxon>
        <taxon>Noctuidae</taxon>
        <taxon>Noctuinae</taxon>
        <taxon>Hadenini</taxon>
        <taxon>Mythimna</taxon>
    </lineage>
</organism>
<dbReference type="CDD" id="cd00200">
    <property type="entry name" value="WD40"/>
    <property type="match status" value="1"/>
</dbReference>
<keyword evidence="7 10" id="KW-0804">Transcription</keyword>
<comment type="similarity">
    <text evidence="2 10">Belongs to the WD repeat HIR1 family.</text>
</comment>
<feature type="compositionally biased region" description="Polar residues" evidence="11">
    <location>
        <begin position="412"/>
        <end position="430"/>
    </location>
</feature>
<dbReference type="InterPro" id="IPR019015">
    <property type="entry name" value="HIRA_B_motif"/>
</dbReference>
<dbReference type="PROSITE" id="PS50294">
    <property type="entry name" value="WD_REPEATS_REGION"/>
    <property type="match status" value="3"/>
</dbReference>
<feature type="region of interest" description="Disordered" evidence="11">
    <location>
        <begin position="498"/>
        <end position="522"/>
    </location>
</feature>
<dbReference type="Gene3D" id="2.130.10.10">
    <property type="entry name" value="YVTN repeat-like/Quinoprotein amine dehydrogenase"/>
    <property type="match status" value="3"/>
</dbReference>
<evidence type="ECO:0000256" key="6">
    <source>
        <dbReference type="ARBA" id="ARBA00023015"/>
    </source>
</evidence>
<feature type="region of interest" description="Disordered" evidence="11">
    <location>
        <begin position="395"/>
        <end position="447"/>
    </location>
</feature>
<comment type="subcellular location">
    <subcellularLocation>
        <location evidence="1 10">Nucleus</location>
    </subcellularLocation>
</comment>
<name>A0AAD7YPA1_MYTSE</name>
<feature type="repeat" description="WD" evidence="9">
    <location>
        <begin position="66"/>
        <end position="100"/>
    </location>
</feature>
<evidence type="ECO:0000256" key="7">
    <source>
        <dbReference type="ARBA" id="ARBA00023163"/>
    </source>
</evidence>
<evidence type="ECO:0000256" key="8">
    <source>
        <dbReference type="ARBA" id="ARBA00023242"/>
    </source>
</evidence>
<dbReference type="SUPFAM" id="SSF101908">
    <property type="entry name" value="Putative isomerase YbhE"/>
    <property type="match status" value="1"/>
</dbReference>
<evidence type="ECO:0000256" key="1">
    <source>
        <dbReference type="ARBA" id="ARBA00004123"/>
    </source>
</evidence>